<feature type="transmembrane region" description="Helical" evidence="1">
    <location>
        <begin position="6"/>
        <end position="31"/>
    </location>
</feature>
<dbReference type="RefSeq" id="WP_012062518.1">
    <property type="nucleotide sequence ID" value="NC_009633.1"/>
</dbReference>
<evidence type="ECO:0000256" key="1">
    <source>
        <dbReference type="SAM" id="Phobius"/>
    </source>
</evidence>
<sequence length="132" mass="14924">MQVTIDLGVIITVIFSLLGVGLLIVLLMAVLRLNETLKGVRNTLEKNEKHIDEALERLPRVLHNVEQITYTANEEMKQVSEVIRHVEETTGHTASTAQVINEDIVLPIKEVLELLAVLRGVFFKEKKKGFLR</sequence>
<keyword evidence="1" id="KW-0812">Transmembrane</keyword>
<protein>
    <recommendedName>
        <fullName evidence="4">DUF948 domain-containing protein</fullName>
    </recommendedName>
</protein>
<dbReference type="Pfam" id="PF06103">
    <property type="entry name" value="DUF948"/>
    <property type="match status" value="1"/>
</dbReference>
<dbReference type="KEGG" id="amt:Amet_1271"/>
<dbReference type="AlphaFoldDB" id="A6TMQ9"/>
<organism evidence="2 3">
    <name type="scientific">Alkaliphilus metalliredigens (strain QYMF)</name>
    <dbReference type="NCBI Taxonomy" id="293826"/>
    <lineage>
        <taxon>Bacteria</taxon>
        <taxon>Bacillati</taxon>
        <taxon>Bacillota</taxon>
        <taxon>Clostridia</taxon>
        <taxon>Peptostreptococcales</taxon>
        <taxon>Natronincolaceae</taxon>
        <taxon>Alkaliphilus</taxon>
    </lineage>
</organism>
<evidence type="ECO:0008006" key="4">
    <source>
        <dbReference type="Google" id="ProtNLM"/>
    </source>
</evidence>
<reference evidence="3" key="1">
    <citation type="journal article" date="2016" name="Genome Announc.">
        <title>Complete genome sequence of Alkaliphilus metalliredigens strain QYMF, an alkaliphilic and metal-reducing bacterium isolated from borax-contaminated leachate ponds.</title>
        <authorList>
            <person name="Hwang C."/>
            <person name="Copeland A."/>
            <person name="Lucas S."/>
            <person name="Lapidus A."/>
            <person name="Barry K."/>
            <person name="Detter J.C."/>
            <person name="Glavina Del Rio T."/>
            <person name="Hammon N."/>
            <person name="Israni S."/>
            <person name="Dalin E."/>
            <person name="Tice H."/>
            <person name="Pitluck S."/>
            <person name="Chertkov O."/>
            <person name="Brettin T."/>
            <person name="Bruce D."/>
            <person name="Han C."/>
            <person name="Schmutz J."/>
            <person name="Larimer F."/>
            <person name="Land M.L."/>
            <person name="Hauser L."/>
            <person name="Kyrpides N."/>
            <person name="Mikhailova N."/>
            <person name="Ye Q."/>
            <person name="Zhou J."/>
            <person name="Richardson P."/>
            <person name="Fields M.W."/>
        </authorList>
    </citation>
    <scope>NUCLEOTIDE SEQUENCE [LARGE SCALE GENOMIC DNA]</scope>
    <source>
        <strain evidence="3">QYMF</strain>
    </source>
</reference>
<dbReference type="InterPro" id="IPR009293">
    <property type="entry name" value="UPF0478"/>
</dbReference>
<keyword evidence="1" id="KW-1133">Transmembrane helix</keyword>
<keyword evidence="3" id="KW-1185">Reference proteome</keyword>
<accession>A6TMQ9</accession>
<name>A6TMQ9_ALKMQ</name>
<evidence type="ECO:0000313" key="2">
    <source>
        <dbReference type="EMBL" id="ABR47477.1"/>
    </source>
</evidence>
<dbReference type="STRING" id="293826.Amet_1271"/>
<dbReference type="HOGENOM" id="CLU_1912635_0_0_9"/>
<dbReference type="Proteomes" id="UP000001572">
    <property type="component" value="Chromosome"/>
</dbReference>
<proteinExistence type="predicted"/>
<evidence type="ECO:0000313" key="3">
    <source>
        <dbReference type="Proteomes" id="UP000001572"/>
    </source>
</evidence>
<dbReference type="OrthoDB" id="1957126at2"/>
<gene>
    <name evidence="2" type="ordered locus">Amet_1271</name>
</gene>
<keyword evidence="1" id="KW-0472">Membrane</keyword>
<dbReference type="EMBL" id="CP000724">
    <property type="protein sequence ID" value="ABR47477.1"/>
    <property type="molecule type" value="Genomic_DNA"/>
</dbReference>